<evidence type="ECO:0000256" key="2">
    <source>
        <dbReference type="SAM" id="MobiDB-lite"/>
    </source>
</evidence>
<dbReference type="Proteomes" id="UP000799438">
    <property type="component" value="Unassembled WGS sequence"/>
</dbReference>
<accession>A0A6A6B1R1</accession>
<dbReference type="RefSeq" id="XP_033393471.1">
    <property type="nucleotide sequence ID" value="XM_033544413.1"/>
</dbReference>
<dbReference type="InterPro" id="IPR051283">
    <property type="entry name" value="Sec_Metabolite_Acyltrans"/>
</dbReference>
<dbReference type="PANTHER" id="PTHR31896">
    <property type="entry name" value="FAMILY REGULATORY PROTEIN, PUTATIVE (AFU_ORTHOLOGUE AFUA_3G14730)-RELATED"/>
    <property type="match status" value="1"/>
</dbReference>
<evidence type="ECO:0008006" key="5">
    <source>
        <dbReference type="Google" id="ProtNLM"/>
    </source>
</evidence>
<keyword evidence="1" id="KW-0808">Transferase</keyword>
<evidence type="ECO:0000256" key="1">
    <source>
        <dbReference type="ARBA" id="ARBA00022679"/>
    </source>
</evidence>
<dbReference type="GeneID" id="54301909"/>
<dbReference type="Gene3D" id="3.30.559.10">
    <property type="entry name" value="Chloramphenicol acetyltransferase-like domain"/>
    <property type="match status" value="2"/>
</dbReference>
<evidence type="ECO:0000313" key="3">
    <source>
        <dbReference type="EMBL" id="KAF2137756.1"/>
    </source>
</evidence>
<dbReference type="OrthoDB" id="1862401at2759"/>
<gene>
    <name evidence="3" type="ORF">K452DRAFT_321603</name>
</gene>
<reference evidence="3" key="1">
    <citation type="journal article" date="2020" name="Stud. Mycol.">
        <title>101 Dothideomycetes genomes: a test case for predicting lifestyles and emergence of pathogens.</title>
        <authorList>
            <person name="Haridas S."/>
            <person name="Albert R."/>
            <person name="Binder M."/>
            <person name="Bloem J."/>
            <person name="Labutti K."/>
            <person name="Salamov A."/>
            <person name="Andreopoulos B."/>
            <person name="Baker S."/>
            <person name="Barry K."/>
            <person name="Bills G."/>
            <person name="Bluhm B."/>
            <person name="Cannon C."/>
            <person name="Castanera R."/>
            <person name="Culley D."/>
            <person name="Daum C."/>
            <person name="Ezra D."/>
            <person name="Gonzalez J."/>
            <person name="Henrissat B."/>
            <person name="Kuo A."/>
            <person name="Liang C."/>
            <person name="Lipzen A."/>
            <person name="Lutzoni F."/>
            <person name="Magnuson J."/>
            <person name="Mondo S."/>
            <person name="Nolan M."/>
            <person name="Ohm R."/>
            <person name="Pangilinan J."/>
            <person name="Park H.-J."/>
            <person name="Ramirez L."/>
            <person name="Alfaro M."/>
            <person name="Sun H."/>
            <person name="Tritt A."/>
            <person name="Yoshinaga Y."/>
            <person name="Zwiers L.-H."/>
            <person name="Turgeon B."/>
            <person name="Goodwin S."/>
            <person name="Spatafora J."/>
            <person name="Crous P."/>
            <person name="Grigoriev I."/>
        </authorList>
    </citation>
    <scope>NUCLEOTIDE SEQUENCE</scope>
    <source>
        <strain evidence="3">CBS 121167</strain>
    </source>
</reference>
<dbReference type="Pfam" id="PF02458">
    <property type="entry name" value="Transferase"/>
    <property type="match status" value="1"/>
</dbReference>
<protein>
    <recommendedName>
        <fullName evidence="5">Trichothecene 3-O-acetyltransferase</fullName>
    </recommendedName>
</protein>
<dbReference type="AlphaFoldDB" id="A0A6A6B1R1"/>
<dbReference type="GO" id="GO:0016740">
    <property type="term" value="F:transferase activity"/>
    <property type="evidence" value="ECO:0007669"/>
    <property type="project" value="UniProtKB-KW"/>
</dbReference>
<name>A0A6A6B1R1_9PEZI</name>
<sequence>MQGKQEYRVQPSNSEDAPPERVEVLSDYDLLMPATYMPMALIFELSPDIDRMKVVEQLKAGLAVTLSQYPVMAGSLKKSSKDGGRLCVSIKKNSTHSFWAVWDENKNLPSFEEMNKRDFPASLLETEKITTGDFLAKQLFSPLGDERDDEVPVATTQATFIDGGLIVALAAHHMITDGPGLNGFLLQWSENSKALAEGTPLPTFDLKNLDRSPLCANSIPDAARMEELNHKVKAFYHKTDPTPPLPPDFKMPEMTPTEFHFSKRGLEQLKADAQPTEGNSWVSTYDCIMAAVWRAVTRSRLPMHNPDLNLHSTLLHAVNNRMRADPPLPPRFLGCAVSLARPEGFSIGELVDMKNLPLIASGIRQSILAVTPETVQETAEWVAGTKDKNTIDIKLNAHMGLDFAGTSWQPVTVYQDLDFGFGLPKALRSPKPNWDGYIFVLPRRVKDDPEEGIETCICLEKSCMERLFKDEELSKYAKPRGL</sequence>
<feature type="region of interest" description="Disordered" evidence="2">
    <location>
        <begin position="1"/>
        <end position="20"/>
    </location>
</feature>
<dbReference type="PANTHER" id="PTHR31896:SF64">
    <property type="entry name" value="TRICHOTHECENE 3-O-ACETYLTRANSFERASE"/>
    <property type="match status" value="1"/>
</dbReference>
<organism evidence="3 4">
    <name type="scientific">Aplosporella prunicola CBS 121167</name>
    <dbReference type="NCBI Taxonomy" id="1176127"/>
    <lineage>
        <taxon>Eukaryota</taxon>
        <taxon>Fungi</taxon>
        <taxon>Dikarya</taxon>
        <taxon>Ascomycota</taxon>
        <taxon>Pezizomycotina</taxon>
        <taxon>Dothideomycetes</taxon>
        <taxon>Dothideomycetes incertae sedis</taxon>
        <taxon>Botryosphaeriales</taxon>
        <taxon>Aplosporellaceae</taxon>
        <taxon>Aplosporella</taxon>
    </lineage>
</organism>
<dbReference type="EMBL" id="ML995500">
    <property type="protein sequence ID" value="KAF2137756.1"/>
    <property type="molecule type" value="Genomic_DNA"/>
</dbReference>
<evidence type="ECO:0000313" key="4">
    <source>
        <dbReference type="Proteomes" id="UP000799438"/>
    </source>
</evidence>
<proteinExistence type="predicted"/>
<dbReference type="InterPro" id="IPR023213">
    <property type="entry name" value="CAT-like_dom_sf"/>
</dbReference>
<keyword evidence="4" id="KW-1185">Reference proteome</keyword>